<reference evidence="2 3" key="1">
    <citation type="journal article" date="2007" name="PLoS Genet.">
        <title>Patterns and implications of gene gain and loss in the evolution of Prochlorococcus.</title>
        <authorList>
            <person name="Kettler G.C."/>
            <person name="Martiny A.C."/>
            <person name="Huang K."/>
            <person name="Zucker J."/>
            <person name="Coleman M.L."/>
            <person name="Rodrigue S."/>
            <person name="Chen F."/>
            <person name="Lapidus A."/>
            <person name="Ferriera S."/>
            <person name="Johnson J."/>
            <person name="Steglich C."/>
            <person name="Church G.M."/>
            <person name="Richardson P."/>
            <person name="Chisholm S.W."/>
        </authorList>
    </citation>
    <scope>NUCLEOTIDE SEQUENCE [LARGE SCALE GENOMIC DNA]</scope>
    <source>
        <strain evidence="3">MIT 9211</strain>
    </source>
</reference>
<proteinExistence type="predicted"/>
<dbReference type="EMBL" id="CP000878">
    <property type="protein sequence ID" value="ABX08730.1"/>
    <property type="molecule type" value="Genomic_DNA"/>
</dbReference>
<name>A9BA68_PROM4</name>
<dbReference type="PROSITE" id="PS51186">
    <property type="entry name" value="GNAT"/>
    <property type="match status" value="1"/>
</dbReference>
<gene>
    <name evidence="2" type="ordered locus">P9211_07991</name>
</gene>
<dbReference type="InterPro" id="IPR016181">
    <property type="entry name" value="Acyl_CoA_acyltransferase"/>
</dbReference>
<dbReference type="InterPro" id="IPR000182">
    <property type="entry name" value="GNAT_dom"/>
</dbReference>
<dbReference type="Pfam" id="PF13673">
    <property type="entry name" value="Acetyltransf_10"/>
    <property type="match status" value="1"/>
</dbReference>
<keyword evidence="3" id="KW-1185">Reference proteome</keyword>
<dbReference type="InterPro" id="IPR052564">
    <property type="entry name" value="N-acetyltrans/Recomb-assoc"/>
</dbReference>
<organism evidence="2 3">
    <name type="scientific">Prochlorococcus marinus (strain MIT 9211)</name>
    <dbReference type="NCBI Taxonomy" id="93059"/>
    <lineage>
        <taxon>Bacteria</taxon>
        <taxon>Bacillati</taxon>
        <taxon>Cyanobacteriota</taxon>
        <taxon>Cyanophyceae</taxon>
        <taxon>Synechococcales</taxon>
        <taxon>Prochlorococcaceae</taxon>
        <taxon>Prochlorococcus</taxon>
    </lineage>
</organism>
<dbReference type="RefSeq" id="WP_012195352.1">
    <property type="nucleotide sequence ID" value="NC_009976.1"/>
</dbReference>
<evidence type="ECO:0000259" key="1">
    <source>
        <dbReference type="PROSITE" id="PS51186"/>
    </source>
</evidence>
<evidence type="ECO:0000313" key="3">
    <source>
        <dbReference type="Proteomes" id="UP000000788"/>
    </source>
</evidence>
<feature type="domain" description="N-acetyltransferase" evidence="1">
    <location>
        <begin position="12"/>
        <end position="165"/>
    </location>
</feature>
<dbReference type="Gene3D" id="3.40.630.30">
    <property type="match status" value="1"/>
</dbReference>
<dbReference type="STRING" id="93059.P9211_07991"/>
<protein>
    <recommendedName>
        <fullName evidence="1">N-acetyltransferase domain-containing protein</fullName>
    </recommendedName>
</protein>
<dbReference type="HOGENOM" id="CLU_087351_0_3_3"/>
<dbReference type="SUPFAM" id="SSF55729">
    <property type="entry name" value="Acyl-CoA N-acyltransferases (Nat)"/>
    <property type="match status" value="1"/>
</dbReference>
<dbReference type="GO" id="GO:0016747">
    <property type="term" value="F:acyltransferase activity, transferring groups other than amino-acyl groups"/>
    <property type="evidence" value="ECO:0007669"/>
    <property type="project" value="InterPro"/>
</dbReference>
<evidence type="ECO:0000313" key="2">
    <source>
        <dbReference type="EMBL" id="ABX08730.1"/>
    </source>
</evidence>
<dbReference type="Proteomes" id="UP000000788">
    <property type="component" value="Chromosome"/>
</dbReference>
<dbReference type="PANTHER" id="PTHR43451:SF1">
    <property type="entry name" value="ACETYLTRANSFERASE"/>
    <property type="match status" value="1"/>
</dbReference>
<dbReference type="AlphaFoldDB" id="A9BA68"/>
<sequence length="171" mass="19598">MAKKISLKSSKLAIRRIVQQDHDALKNVYVESIEFQGSGLYSTQQIQAWSSKALLPNAFKNIFDEGSGWLSLEDQDIASFAFRYPNNRLALLYTLNKYSRRGHATKLLRQIELDAFNDGQECLVTEASLLSQPLLLKLGWQTVSSEKIMIAGIYFQRFRMRKLIIPLKPRS</sequence>
<accession>A9BA68</accession>
<dbReference type="OrthoDB" id="424368at2"/>
<dbReference type="PANTHER" id="PTHR43451">
    <property type="entry name" value="ACETYLTRANSFERASE (GNAT) FAMILY PROTEIN"/>
    <property type="match status" value="1"/>
</dbReference>
<dbReference type="eggNOG" id="COG1247">
    <property type="taxonomic scope" value="Bacteria"/>
</dbReference>
<dbReference type="KEGG" id="pmj:P9211_07991"/>